<dbReference type="Pfam" id="PF23540">
    <property type="entry name" value="DesK_N"/>
    <property type="match status" value="1"/>
</dbReference>
<feature type="domain" description="Histidine kinase/HSP90-like ATPase" evidence="8">
    <location>
        <begin position="277"/>
        <end position="366"/>
    </location>
</feature>
<dbReference type="Pfam" id="PF02518">
    <property type="entry name" value="HATPase_c"/>
    <property type="match status" value="1"/>
</dbReference>
<keyword evidence="5" id="KW-0902">Two-component regulatory system</keyword>
<evidence type="ECO:0000313" key="9">
    <source>
        <dbReference type="EMBL" id="SIR28600.1"/>
    </source>
</evidence>
<evidence type="ECO:0000259" key="8">
    <source>
        <dbReference type="SMART" id="SM00387"/>
    </source>
</evidence>
<dbReference type="PANTHER" id="PTHR24421">
    <property type="entry name" value="NITRATE/NITRITE SENSOR PROTEIN NARX-RELATED"/>
    <property type="match status" value="1"/>
</dbReference>
<dbReference type="EC" id="2.7.13.3" evidence="2"/>
<dbReference type="SUPFAM" id="SSF55874">
    <property type="entry name" value="ATPase domain of HSP90 chaperone/DNA topoisomerase II/histidine kinase"/>
    <property type="match status" value="1"/>
</dbReference>
<keyword evidence="4 9" id="KW-0418">Kinase</keyword>
<organism evidence="9 10">
    <name type="scientific">Paenibacillus macquariensis</name>
    <dbReference type="NCBI Taxonomy" id="948756"/>
    <lineage>
        <taxon>Bacteria</taxon>
        <taxon>Bacillati</taxon>
        <taxon>Bacillota</taxon>
        <taxon>Bacilli</taxon>
        <taxon>Bacillales</taxon>
        <taxon>Paenibacillaceae</taxon>
        <taxon>Paenibacillus</taxon>
    </lineage>
</organism>
<comment type="catalytic activity">
    <reaction evidence="1">
        <text>ATP + protein L-histidine = ADP + protein N-phospho-L-histidine.</text>
        <dbReference type="EC" id="2.7.13.3"/>
    </reaction>
</comment>
<evidence type="ECO:0000256" key="4">
    <source>
        <dbReference type="ARBA" id="ARBA00022777"/>
    </source>
</evidence>
<feature type="transmembrane region" description="Helical" evidence="7">
    <location>
        <begin position="64"/>
        <end position="84"/>
    </location>
</feature>
<dbReference type="EMBL" id="FTNK01000010">
    <property type="protein sequence ID" value="SIR28600.1"/>
    <property type="molecule type" value="Genomic_DNA"/>
</dbReference>
<reference evidence="9 10" key="1">
    <citation type="submission" date="2017-01" db="EMBL/GenBank/DDBJ databases">
        <authorList>
            <person name="Varghese N."/>
            <person name="Submissions S."/>
        </authorList>
    </citation>
    <scope>NUCLEOTIDE SEQUENCE [LARGE SCALE GENOMIC DNA]</scope>
    <source>
        <strain evidence="9 10">ATCC 23464</strain>
    </source>
</reference>
<dbReference type="Gene3D" id="3.30.565.10">
    <property type="entry name" value="Histidine kinase-like ATPase, C-terminal domain"/>
    <property type="match status" value="1"/>
</dbReference>
<dbReference type="Proteomes" id="UP000186666">
    <property type="component" value="Unassembled WGS sequence"/>
</dbReference>
<keyword evidence="10" id="KW-1185">Reference proteome</keyword>
<evidence type="ECO:0000256" key="3">
    <source>
        <dbReference type="ARBA" id="ARBA00022679"/>
    </source>
</evidence>
<evidence type="ECO:0000256" key="1">
    <source>
        <dbReference type="ARBA" id="ARBA00000085"/>
    </source>
</evidence>
<dbReference type="InterPro" id="IPR050482">
    <property type="entry name" value="Sensor_HK_TwoCompSys"/>
</dbReference>
<dbReference type="GO" id="GO:0016301">
    <property type="term" value="F:kinase activity"/>
    <property type="evidence" value="ECO:0007669"/>
    <property type="project" value="UniProtKB-KW"/>
</dbReference>
<dbReference type="SMART" id="SM00387">
    <property type="entry name" value="HATPase_c"/>
    <property type="match status" value="1"/>
</dbReference>
<feature type="transmembrane region" description="Helical" evidence="7">
    <location>
        <begin position="35"/>
        <end position="52"/>
    </location>
</feature>
<proteinExistence type="predicted"/>
<dbReference type="PANTHER" id="PTHR24421:SF63">
    <property type="entry name" value="SENSOR HISTIDINE KINASE DESK"/>
    <property type="match status" value="1"/>
</dbReference>
<feature type="transmembrane region" description="Helical" evidence="7">
    <location>
        <begin position="104"/>
        <end position="125"/>
    </location>
</feature>
<keyword evidence="6" id="KW-0175">Coiled coil</keyword>
<accession>A0ABY1K5D8</accession>
<dbReference type="InterPro" id="IPR036890">
    <property type="entry name" value="HATPase_C_sf"/>
</dbReference>
<dbReference type="RefSeq" id="WP_068584615.1">
    <property type="nucleotide sequence ID" value="NZ_FTNK01000010.1"/>
</dbReference>
<evidence type="ECO:0000256" key="6">
    <source>
        <dbReference type="SAM" id="Coils"/>
    </source>
</evidence>
<feature type="transmembrane region" description="Helical" evidence="7">
    <location>
        <begin position="12"/>
        <end position="29"/>
    </location>
</feature>
<dbReference type="CDD" id="cd16917">
    <property type="entry name" value="HATPase_UhpB-NarQ-NarX-like"/>
    <property type="match status" value="1"/>
</dbReference>
<dbReference type="InterPro" id="IPR003594">
    <property type="entry name" value="HATPase_dom"/>
</dbReference>
<feature type="transmembrane region" description="Helical" evidence="7">
    <location>
        <begin position="132"/>
        <end position="150"/>
    </location>
</feature>
<keyword evidence="3" id="KW-0808">Transferase</keyword>
<protein>
    <recommendedName>
        <fullName evidence="2">histidine kinase</fullName>
        <ecNumber evidence="2">2.7.13.3</ecNumber>
    </recommendedName>
</protein>
<evidence type="ECO:0000256" key="5">
    <source>
        <dbReference type="ARBA" id="ARBA00023012"/>
    </source>
</evidence>
<evidence type="ECO:0000256" key="2">
    <source>
        <dbReference type="ARBA" id="ARBA00012438"/>
    </source>
</evidence>
<dbReference type="Pfam" id="PF07730">
    <property type="entry name" value="HisKA_3"/>
    <property type="match status" value="1"/>
</dbReference>
<dbReference type="InterPro" id="IPR056374">
    <property type="entry name" value="DesK/YvfT_N"/>
</dbReference>
<dbReference type="Gene3D" id="1.20.5.1930">
    <property type="match status" value="1"/>
</dbReference>
<keyword evidence="7" id="KW-1133">Transmembrane helix</keyword>
<gene>
    <name evidence="9" type="ORF">SAMN05421578_11030</name>
</gene>
<comment type="caution">
    <text evidence="9">The sequence shown here is derived from an EMBL/GenBank/DDBJ whole genome shotgun (WGS) entry which is preliminary data.</text>
</comment>
<sequence length="371" mass="42590">MHERFNFFPKKLGYFPYFWLIYILFPVFYMAQEHGIKMVCGYLMIGVFVVSYRQLYFASEQGSFSYWLASQMAIITILSLFYNPYNLFMGFFTANFIGYYTNSLKFKISLISLAIIEMLPIVLNLKNIHPMEYFFFLPFIIIMLITPFGIQSMNKHRQLEMKLDEANEHIKQLVKREERMRIARDLHDTLGHTLSLITLKSQIVDRLITKDPARAQLEAKEIERTSRAALRQVRELVSDMRAVTIAEEMLEVQVILQSADIASHFEGDTDLVGVPDLTQNILSLCLREAITNIVKHSGAKRCSVRLEHKNSEVTLIIRDDGIGLKEDHQDGNGLKGMNERLSLIEGSLAVSSGEGTIYSINIPIIIKEETA</sequence>
<evidence type="ECO:0000313" key="10">
    <source>
        <dbReference type="Proteomes" id="UP000186666"/>
    </source>
</evidence>
<name>A0ABY1K5D8_9BACL</name>
<feature type="coiled-coil region" evidence="6">
    <location>
        <begin position="156"/>
        <end position="183"/>
    </location>
</feature>
<dbReference type="InterPro" id="IPR011712">
    <property type="entry name" value="Sig_transdc_His_kin_sub3_dim/P"/>
</dbReference>
<keyword evidence="7" id="KW-0812">Transmembrane</keyword>
<evidence type="ECO:0000256" key="7">
    <source>
        <dbReference type="SAM" id="Phobius"/>
    </source>
</evidence>
<keyword evidence="7" id="KW-0472">Membrane</keyword>